<protein>
    <recommendedName>
        <fullName evidence="2">Sporulation membrane protein YtrI C-terminal domain-containing protein</fullName>
    </recommendedName>
</protein>
<dbReference type="AlphaFoldDB" id="A0A163FDX1"/>
<accession>A0A163FDX1</accession>
<keyword evidence="1" id="KW-0812">Transmembrane</keyword>
<evidence type="ECO:0000313" key="3">
    <source>
        <dbReference type="EMBL" id="KZS44321.1"/>
    </source>
</evidence>
<dbReference type="RefSeq" id="WP_063480364.1">
    <property type="nucleotide sequence ID" value="NZ_CP147845.1"/>
</dbReference>
<organism evidence="3 4">
    <name type="scientific">Paenibacillus glucanolyticus</name>
    <dbReference type="NCBI Taxonomy" id="59843"/>
    <lineage>
        <taxon>Bacteria</taxon>
        <taxon>Bacillati</taxon>
        <taxon>Bacillota</taxon>
        <taxon>Bacilli</taxon>
        <taxon>Bacillales</taxon>
        <taxon>Paenibacillaceae</taxon>
        <taxon>Paenibacillus</taxon>
    </lineage>
</organism>
<reference evidence="3" key="1">
    <citation type="journal article" date="2016" name="Genome Announc.">
        <title>Draft genomes of two strains of Paenibacillus glucanolyticus with capability to degrade lignocellulose.</title>
        <authorList>
            <person name="Mathews S.L."/>
            <person name="Pawlak J."/>
            <person name="Grunden A.M."/>
        </authorList>
    </citation>
    <scope>NUCLEOTIDE SEQUENCE [LARGE SCALE GENOMIC DNA]</scope>
    <source>
        <strain evidence="3">SLM1</strain>
    </source>
</reference>
<sequence length="167" mass="19224">MRVPPAHRFRPFYQVASIFVLGMVVGSIVYNSIYHASYTKLWETNQAQQLQITQYKEDIDSLKKYNKQSTVIKEIKIRSEQDAKAPLDPVISKDIIKLMGEDLAALRGRNVFDIDTDSKLTRSLLSDKIYNVRDKDYKVQIKTMLVMEGVLQIWISIDHLDAKSSIS</sequence>
<comment type="caution">
    <text evidence="3">The sequence shown here is derived from an EMBL/GenBank/DDBJ whole genome shotgun (WGS) entry which is preliminary data.</text>
</comment>
<dbReference type="OrthoDB" id="2655161at2"/>
<feature type="transmembrane region" description="Helical" evidence="1">
    <location>
        <begin position="12"/>
        <end position="30"/>
    </location>
</feature>
<dbReference type="InterPro" id="IPR058620">
    <property type="entry name" value="YtrI_C"/>
</dbReference>
<dbReference type="STRING" id="59843.A3958_02390"/>
<keyword evidence="1" id="KW-0472">Membrane</keyword>
<proteinExistence type="predicted"/>
<dbReference type="EMBL" id="LWMH01000002">
    <property type="protein sequence ID" value="KZS44321.1"/>
    <property type="molecule type" value="Genomic_DNA"/>
</dbReference>
<evidence type="ECO:0000313" key="4">
    <source>
        <dbReference type="Proteomes" id="UP000076796"/>
    </source>
</evidence>
<feature type="domain" description="Sporulation membrane protein YtrI C-terminal" evidence="2">
    <location>
        <begin position="73"/>
        <end position="157"/>
    </location>
</feature>
<keyword evidence="1" id="KW-1133">Transmembrane helix</keyword>
<keyword evidence="4" id="KW-1185">Reference proteome</keyword>
<dbReference type="Pfam" id="PF26347">
    <property type="entry name" value="YtrI_sporulation"/>
    <property type="match status" value="1"/>
</dbReference>
<name>A0A163FDX1_9BACL</name>
<evidence type="ECO:0000259" key="2">
    <source>
        <dbReference type="Pfam" id="PF26347"/>
    </source>
</evidence>
<dbReference type="Proteomes" id="UP000076796">
    <property type="component" value="Unassembled WGS sequence"/>
</dbReference>
<gene>
    <name evidence="3" type="ORF">AWU65_30135</name>
</gene>
<dbReference type="GeneID" id="97554085"/>
<evidence type="ECO:0000256" key="1">
    <source>
        <dbReference type="SAM" id="Phobius"/>
    </source>
</evidence>